<dbReference type="GO" id="GO:0071949">
    <property type="term" value="F:FAD binding"/>
    <property type="evidence" value="ECO:0007669"/>
    <property type="project" value="InterPro"/>
</dbReference>
<reference evidence="5 6" key="1">
    <citation type="submission" date="2018-09" db="EMBL/GenBank/DDBJ databases">
        <title>Acidovorax cavernicola nov. sp. isolated from Gruta de las Maravillas (Aracena, Spain).</title>
        <authorList>
            <person name="Jurado V."/>
            <person name="Gutierrez-Patricio S."/>
            <person name="Gonzalez-Pimentel J.L."/>
            <person name="Miller A.Z."/>
            <person name="Laiz L."/>
            <person name="Saiz-Jimenez C."/>
        </authorList>
    </citation>
    <scope>NUCLEOTIDE SEQUENCE [LARGE SCALE GENOMIC DNA]</scope>
    <source>
        <strain evidence="5 6">1011MAR4D40.2</strain>
    </source>
</reference>
<keyword evidence="3" id="KW-0274">FAD</keyword>
<dbReference type="Gene3D" id="3.50.50.60">
    <property type="entry name" value="FAD/NAD(P)-binding domain"/>
    <property type="match status" value="1"/>
</dbReference>
<dbReference type="Pfam" id="PF01494">
    <property type="entry name" value="FAD_binding_3"/>
    <property type="match status" value="1"/>
</dbReference>
<dbReference type="RefSeq" id="WP_119551678.1">
    <property type="nucleotide sequence ID" value="NZ_QXMN01000001.1"/>
</dbReference>
<organism evidence="5 6">
    <name type="scientific">Acidovorax cavernicola</name>
    <dbReference type="NCBI Taxonomy" id="1675792"/>
    <lineage>
        <taxon>Bacteria</taxon>
        <taxon>Pseudomonadati</taxon>
        <taxon>Pseudomonadota</taxon>
        <taxon>Betaproteobacteria</taxon>
        <taxon>Burkholderiales</taxon>
        <taxon>Comamonadaceae</taxon>
        <taxon>Acidovorax</taxon>
    </lineage>
</organism>
<dbReference type="Gene3D" id="3.40.30.120">
    <property type="match status" value="1"/>
</dbReference>
<evidence type="ECO:0000256" key="1">
    <source>
        <dbReference type="ARBA" id="ARBA00001974"/>
    </source>
</evidence>
<protein>
    <submittedName>
        <fullName evidence="5">FAD-dependent oxidoreductase</fullName>
    </submittedName>
</protein>
<dbReference type="EMBL" id="QXMN01000001">
    <property type="protein sequence ID" value="RIX85307.1"/>
    <property type="molecule type" value="Genomic_DNA"/>
</dbReference>
<dbReference type="Gene3D" id="3.30.70.2450">
    <property type="match status" value="1"/>
</dbReference>
<accession>A0A9X8D9Q8</accession>
<dbReference type="GO" id="GO:0016709">
    <property type="term" value="F:oxidoreductase activity, acting on paired donors, with incorporation or reduction of molecular oxygen, NAD(P)H as one donor, and incorporation of one atom of oxygen"/>
    <property type="evidence" value="ECO:0007669"/>
    <property type="project" value="UniProtKB-ARBA"/>
</dbReference>
<dbReference type="NCBIfam" id="NF006002">
    <property type="entry name" value="PRK08132.1"/>
    <property type="match status" value="1"/>
</dbReference>
<dbReference type="InterPro" id="IPR050641">
    <property type="entry name" value="RIFMO-like"/>
</dbReference>
<keyword evidence="6" id="KW-1185">Reference proteome</keyword>
<feature type="domain" description="FAD-binding" evidence="4">
    <location>
        <begin position="24"/>
        <end position="367"/>
    </location>
</feature>
<name>A0A9X8D9Q8_9BURK</name>
<dbReference type="InterPro" id="IPR036188">
    <property type="entry name" value="FAD/NAD-bd_sf"/>
</dbReference>
<evidence type="ECO:0000313" key="5">
    <source>
        <dbReference type="EMBL" id="RIX85307.1"/>
    </source>
</evidence>
<keyword evidence="2" id="KW-0285">Flavoprotein</keyword>
<dbReference type="PRINTS" id="PR00420">
    <property type="entry name" value="RNGMNOXGNASE"/>
</dbReference>
<dbReference type="PANTHER" id="PTHR43004">
    <property type="entry name" value="TRK SYSTEM POTASSIUM UPTAKE PROTEIN"/>
    <property type="match status" value="1"/>
</dbReference>
<comment type="caution">
    <text evidence="5">The sequence shown here is derived from an EMBL/GenBank/DDBJ whole genome shotgun (WGS) entry which is preliminary data.</text>
</comment>
<evidence type="ECO:0000256" key="3">
    <source>
        <dbReference type="ARBA" id="ARBA00022827"/>
    </source>
</evidence>
<sequence length="541" mass="59978">MLELPVYPYSRPGELDRPQEAPHPVVVVGGGLSGLSAALDLARRGVRVVVLDDDNTVGVRGLASRGMVWAQRTLDIFERLGVADEVVRKGVRWNLGRVLCRDAAVTSFRLQDQPDVRHNGFANLQQYYVEKFLVEALQREPLAELRWLNQVKTVRAEGDTVELEVGTPDGDYRTRAQWVLACDGANSGVRNALGLAPRVHDRTEDRWIIIDVILRTGEWPEERWTWLDASANDGRAVWRHKMADDTWRLDFQLAPDEDPAVATTEAAMRARVARLVGEGVAFDIAWFGAWGYRHECLEQLRSGRVLFVGDAAHLVAPFGARGGNGGIQDADNIGWKLALHLQGQAGEGLLDSYGLERKHAALENIRQARRSSRFVYPGAQASAALWRDAIIALAPTHDWAARMINTGRLCMPSIYPASSLVAQGHALAGVALPNVVLRRDAHTSLHQLLGPWFTALVLADELPSQRLTHPLLQWVAVGRHCDDDGRAALARQLRAQADDTTVWLIRPDQHVMAVLHTDDLHTLSERLQAAVNQPHTAREEA</sequence>
<evidence type="ECO:0000259" key="4">
    <source>
        <dbReference type="Pfam" id="PF01494"/>
    </source>
</evidence>
<comment type="cofactor">
    <cofactor evidence="1">
        <name>FAD</name>
        <dbReference type="ChEBI" id="CHEBI:57692"/>
    </cofactor>
</comment>
<dbReference type="SUPFAM" id="SSF51905">
    <property type="entry name" value="FAD/NAD(P)-binding domain"/>
    <property type="match status" value="1"/>
</dbReference>
<evidence type="ECO:0000256" key="2">
    <source>
        <dbReference type="ARBA" id="ARBA00022630"/>
    </source>
</evidence>
<dbReference type="OrthoDB" id="3443359at2"/>
<proteinExistence type="predicted"/>
<dbReference type="InterPro" id="IPR002938">
    <property type="entry name" value="FAD-bd"/>
</dbReference>
<dbReference type="PANTHER" id="PTHR43004:SF19">
    <property type="entry name" value="BINDING MONOOXYGENASE, PUTATIVE (JCVI)-RELATED"/>
    <property type="match status" value="1"/>
</dbReference>
<gene>
    <name evidence="5" type="ORF">D3H34_01895</name>
</gene>
<dbReference type="AlphaFoldDB" id="A0A9X8D9Q8"/>
<evidence type="ECO:0000313" key="6">
    <source>
        <dbReference type="Proteomes" id="UP000265619"/>
    </source>
</evidence>
<dbReference type="Proteomes" id="UP000265619">
    <property type="component" value="Unassembled WGS sequence"/>
</dbReference>